<feature type="binding site" evidence="3">
    <location>
        <position position="143"/>
    </location>
    <ligand>
        <name>a divalent metal cation</name>
        <dbReference type="ChEBI" id="CHEBI:60240"/>
    </ligand>
</feature>
<dbReference type="AlphaFoldDB" id="A0A917SZ99"/>
<comment type="similarity">
    <text evidence="1">Belongs to the SMP-30/CGR1 family.</text>
</comment>
<keyword evidence="3" id="KW-0862">Zinc</keyword>
<dbReference type="PANTHER" id="PTHR10907:SF47">
    <property type="entry name" value="REGUCALCIN"/>
    <property type="match status" value="1"/>
</dbReference>
<evidence type="ECO:0000313" key="5">
    <source>
        <dbReference type="EMBL" id="GGM02447.1"/>
    </source>
</evidence>
<feature type="active site" description="Proton donor/acceptor" evidence="2">
    <location>
        <position position="192"/>
    </location>
</feature>
<comment type="caution">
    <text evidence="5">The sequence shown here is derived from an EMBL/GenBank/DDBJ whole genome shotgun (WGS) entry which is preliminary data.</text>
</comment>
<dbReference type="GO" id="GO:0019853">
    <property type="term" value="P:L-ascorbic acid biosynthetic process"/>
    <property type="evidence" value="ECO:0007669"/>
    <property type="project" value="TreeGrafter"/>
</dbReference>
<feature type="binding site" evidence="3">
    <location>
        <position position="15"/>
    </location>
    <ligand>
        <name>a divalent metal cation</name>
        <dbReference type="ChEBI" id="CHEBI:60240"/>
    </ligand>
</feature>
<dbReference type="GO" id="GO:0005509">
    <property type="term" value="F:calcium ion binding"/>
    <property type="evidence" value="ECO:0007669"/>
    <property type="project" value="TreeGrafter"/>
</dbReference>
<dbReference type="RefSeq" id="WP_188941688.1">
    <property type="nucleotide sequence ID" value="NZ_BMNA01000004.1"/>
</dbReference>
<gene>
    <name evidence="5" type="ORF">GCM10011594_23170</name>
</gene>
<reference evidence="5" key="1">
    <citation type="journal article" date="2014" name="Int. J. Syst. Evol. Microbiol.">
        <title>Complete genome sequence of Corynebacterium casei LMG S-19264T (=DSM 44701T), isolated from a smear-ripened cheese.</title>
        <authorList>
            <consortium name="US DOE Joint Genome Institute (JGI-PGF)"/>
            <person name="Walter F."/>
            <person name="Albersmeier A."/>
            <person name="Kalinowski J."/>
            <person name="Ruckert C."/>
        </authorList>
    </citation>
    <scope>NUCLEOTIDE SEQUENCE</scope>
    <source>
        <strain evidence="5">CGMCC 4.7308</strain>
    </source>
</reference>
<dbReference type="Gene3D" id="2.120.10.30">
    <property type="entry name" value="TolB, C-terminal domain"/>
    <property type="match status" value="1"/>
</dbReference>
<name>A0A917SZ99_9ACTN</name>
<dbReference type="GO" id="GO:0004341">
    <property type="term" value="F:gluconolactonase activity"/>
    <property type="evidence" value="ECO:0007669"/>
    <property type="project" value="TreeGrafter"/>
</dbReference>
<evidence type="ECO:0000256" key="1">
    <source>
        <dbReference type="ARBA" id="ARBA00008853"/>
    </source>
</evidence>
<dbReference type="InterPro" id="IPR011042">
    <property type="entry name" value="6-blade_b-propeller_TolB-like"/>
</dbReference>
<dbReference type="Pfam" id="PF08450">
    <property type="entry name" value="SGL"/>
    <property type="match status" value="1"/>
</dbReference>
<dbReference type="PANTHER" id="PTHR10907">
    <property type="entry name" value="REGUCALCIN"/>
    <property type="match status" value="1"/>
</dbReference>
<dbReference type="EMBL" id="BMNA01000004">
    <property type="protein sequence ID" value="GGM02447.1"/>
    <property type="molecule type" value="Genomic_DNA"/>
</dbReference>
<organism evidence="5 6">
    <name type="scientific">Nakamurella endophytica</name>
    <dbReference type="NCBI Taxonomy" id="1748367"/>
    <lineage>
        <taxon>Bacteria</taxon>
        <taxon>Bacillati</taxon>
        <taxon>Actinomycetota</taxon>
        <taxon>Actinomycetes</taxon>
        <taxon>Nakamurellales</taxon>
        <taxon>Nakamurellaceae</taxon>
        <taxon>Nakamurella</taxon>
    </lineage>
</organism>
<dbReference type="InterPro" id="IPR013658">
    <property type="entry name" value="SGL"/>
</dbReference>
<comment type="cofactor">
    <cofactor evidence="3">
        <name>Zn(2+)</name>
        <dbReference type="ChEBI" id="CHEBI:29105"/>
    </cofactor>
    <text evidence="3">Binds 1 divalent metal cation per subunit.</text>
</comment>
<feature type="binding site" evidence="3">
    <location>
        <position position="192"/>
    </location>
    <ligand>
        <name>a divalent metal cation</name>
        <dbReference type="ChEBI" id="CHEBI:60240"/>
    </ligand>
</feature>
<keyword evidence="3" id="KW-0479">Metal-binding</keyword>
<keyword evidence="6" id="KW-1185">Reference proteome</keyword>
<reference evidence="5" key="2">
    <citation type="submission" date="2020-09" db="EMBL/GenBank/DDBJ databases">
        <authorList>
            <person name="Sun Q."/>
            <person name="Zhou Y."/>
        </authorList>
    </citation>
    <scope>NUCLEOTIDE SEQUENCE</scope>
    <source>
        <strain evidence="5">CGMCC 4.7308</strain>
    </source>
</reference>
<dbReference type="InterPro" id="IPR005511">
    <property type="entry name" value="SMP-30"/>
</dbReference>
<feature type="binding site" evidence="3">
    <location>
        <position position="95"/>
    </location>
    <ligand>
        <name>substrate</name>
    </ligand>
</feature>
<protein>
    <submittedName>
        <fullName evidence="5">Gluconolactonase</fullName>
    </submittedName>
</protein>
<accession>A0A917SZ99</accession>
<sequence length="282" mass="29808">MQAEQITDPLTYHGEGAVWSPSWGGLRFVDMLAGDVLTLQPDGTAQRLHAGRIAAVVRPRVGGGAVIGVEHGWTLEDPDGTLRPLPAVIHDPGIRMNEGDCDPQGRFYCGSMAYAQAEGAAALYRLHPDGTTDTVLRGVTVSNGLAWTSDGSLAFYDDTPTHRVAVFDHDPEGGLSNRRVFVTIDPDAGNPDGLTVDAEGGVWVALYGGGAVHHYTADGRLADVVELPASQVTSCTFGGDDLRDLFITTSRENLDDGDEPLAGAVFRTRPGVTGQPVRSFAG</sequence>
<proteinExistence type="inferred from homology"/>
<dbReference type="Proteomes" id="UP000655208">
    <property type="component" value="Unassembled WGS sequence"/>
</dbReference>
<feature type="binding site" evidence="3">
    <location>
        <position position="97"/>
    </location>
    <ligand>
        <name>substrate</name>
    </ligand>
</feature>
<evidence type="ECO:0000256" key="3">
    <source>
        <dbReference type="PIRSR" id="PIRSR605511-2"/>
    </source>
</evidence>
<evidence type="ECO:0000256" key="2">
    <source>
        <dbReference type="PIRSR" id="PIRSR605511-1"/>
    </source>
</evidence>
<dbReference type="PRINTS" id="PR01790">
    <property type="entry name" value="SMP30FAMILY"/>
</dbReference>
<dbReference type="SUPFAM" id="SSF63829">
    <property type="entry name" value="Calcium-dependent phosphotriesterase"/>
    <property type="match status" value="1"/>
</dbReference>
<evidence type="ECO:0000259" key="4">
    <source>
        <dbReference type="Pfam" id="PF08450"/>
    </source>
</evidence>
<evidence type="ECO:0000313" key="6">
    <source>
        <dbReference type="Proteomes" id="UP000655208"/>
    </source>
</evidence>
<feature type="domain" description="SMP-30/Gluconolactonase/LRE-like region" evidence="4">
    <location>
        <begin position="14"/>
        <end position="250"/>
    </location>
</feature>